<keyword evidence="3" id="KW-1185">Reference proteome</keyword>
<dbReference type="Proteomes" id="UP000000333">
    <property type="component" value="Chromosome"/>
</dbReference>
<gene>
    <name evidence="2" type="ordered locus">Olsu_0634</name>
</gene>
<dbReference type="KEGG" id="ols:Olsu_0634"/>
<feature type="transmembrane region" description="Helical" evidence="1">
    <location>
        <begin position="29"/>
        <end position="50"/>
    </location>
</feature>
<feature type="transmembrane region" description="Helical" evidence="1">
    <location>
        <begin position="177"/>
        <end position="196"/>
    </location>
</feature>
<evidence type="ECO:0008006" key="4">
    <source>
        <dbReference type="Google" id="ProtNLM"/>
    </source>
</evidence>
<feature type="transmembrane region" description="Helical" evidence="1">
    <location>
        <begin position="62"/>
        <end position="86"/>
    </location>
</feature>
<dbReference type="PATRIC" id="fig|633147.7.peg.918"/>
<feature type="transmembrane region" description="Helical" evidence="1">
    <location>
        <begin position="114"/>
        <end position="133"/>
    </location>
</feature>
<keyword evidence="1" id="KW-0472">Membrane</keyword>
<evidence type="ECO:0000313" key="3">
    <source>
        <dbReference type="Proteomes" id="UP000000333"/>
    </source>
</evidence>
<keyword evidence="1" id="KW-1133">Transmembrane helix</keyword>
<name>E1QZD5_OLSUV</name>
<evidence type="ECO:0000313" key="2">
    <source>
        <dbReference type="EMBL" id="ADK67749.1"/>
    </source>
</evidence>
<dbReference type="RefSeq" id="WP_013251501.1">
    <property type="nucleotide sequence ID" value="NC_014363.1"/>
</dbReference>
<dbReference type="eggNOG" id="COG4200">
    <property type="taxonomic scope" value="Bacteria"/>
</dbReference>
<protein>
    <recommendedName>
        <fullName evidence="4">ABC-2 type transporter</fullName>
    </recommendedName>
</protein>
<evidence type="ECO:0000256" key="1">
    <source>
        <dbReference type="SAM" id="Phobius"/>
    </source>
</evidence>
<proteinExistence type="predicted"/>
<accession>E1QZD5</accession>
<dbReference type="STRING" id="633147.Olsu_0634"/>
<dbReference type="GeneID" id="78512055"/>
<dbReference type="EMBL" id="CP002106">
    <property type="protein sequence ID" value="ADK67749.1"/>
    <property type="molecule type" value="Genomic_DNA"/>
</dbReference>
<dbReference type="Pfam" id="PF12730">
    <property type="entry name" value="ABC2_membrane_4"/>
    <property type="match status" value="1"/>
</dbReference>
<feature type="transmembrane region" description="Helical" evidence="1">
    <location>
        <begin position="145"/>
        <end position="170"/>
    </location>
</feature>
<reference evidence="2" key="2">
    <citation type="submission" date="2010-07" db="EMBL/GenBank/DDBJ databases">
        <title>The complete genome of Olsenella uli DSM 7084.</title>
        <authorList>
            <consortium name="US DOE Joint Genome Institute (JGI-PGF)"/>
            <person name="Lucas S."/>
            <person name="Copeland A."/>
            <person name="Lapidus A."/>
            <person name="Glavina del Rio T."/>
            <person name="Dalin E."/>
            <person name="Tice H."/>
            <person name="Bruce D."/>
            <person name="Goodwin L."/>
            <person name="Pitluck S."/>
            <person name="Kyrpides N."/>
            <person name="Mavromatis K."/>
            <person name="Ivanova N."/>
            <person name="Mikhailova N."/>
            <person name="Held B."/>
            <person name="Brettin T."/>
            <person name="Detter J.C."/>
            <person name="Tapia R."/>
            <person name="Han C."/>
            <person name="Larimer F."/>
            <person name="Land M."/>
            <person name="Hauser L."/>
            <person name="Markowitz V."/>
            <person name="Cheng J.-F."/>
            <person name="Hugenholtz P."/>
            <person name="Woyke T."/>
            <person name="Wu D."/>
            <person name="Pukall R."/>
            <person name="Gehrich-Schroeter G."/>
            <person name="Schneider S."/>
            <person name="Klenk H.-P."/>
            <person name="Eisen J.A."/>
        </authorList>
    </citation>
    <scope>NUCLEOTIDE SEQUENCE</scope>
    <source>
        <strain evidence="2">DSM 7084</strain>
    </source>
</reference>
<reference evidence="2" key="1">
    <citation type="journal article" date="2010" name="Stand. Genomic Sci.">
        <title>Complete genome sequence of Olsenella uli type strain (VPI D76D-27C).</title>
        <authorList>
            <person name="Goker M."/>
            <person name="Held B."/>
            <person name="Lucas S."/>
            <person name="Nolan M."/>
            <person name="Yasawong M."/>
            <person name="Glavina Del Rio T."/>
            <person name="Tice H."/>
            <person name="Cheng J.F."/>
            <person name="Bruce D."/>
            <person name="Detter J.C."/>
            <person name="Tapia R."/>
            <person name="Han C."/>
            <person name="Goodwin L."/>
            <person name="Pitluck S."/>
            <person name="Liolios K."/>
            <person name="Ivanova N."/>
            <person name="Mavromatis K."/>
            <person name="Mikhailova N."/>
            <person name="Pati A."/>
            <person name="Chen A."/>
            <person name="Palaniappan K."/>
            <person name="Land M."/>
            <person name="Hauser L."/>
            <person name="Chang Y.J."/>
            <person name="Jeffries C.D."/>
            <person name="Rohde M."/>
            <person name="Sikorski J."/>
            <person name="Pukall R."/>
            <person name="Woyke T."/>
            <person name="Bristow J."/>
            <person name="Eisen J.A."/>
            <person name="Markowitz V."/>
            <person name="Hugenholtz P."/>
            <person name="Kyrpides N.C."/>
            <person name="Klenk H.P."/>
            <person name="Lapidus A."/>
        </authorList>
    </citation>
    <scope>NUCLEOTIDE SEQUENCE [LARGE SCALE GENOMIC DNA]</scope>
    <source>
        <strain evidence="2">DSM 7084</strain>
    </source>
</reference>
<organism evidence="2 3">
    <name type="scientific">Olsenella uli (strain ATCC 49627 / DSM 7084 / CCUG 31166 / CIP 109912 / JCM 12494 / LMG 11480 / NCIMB 702895 / VPI D76D-27C)</name>
    <name type="common">Lactobacillus uli</name>
    <dbReference type="NCBI Taxonomy" id="633147"/>
    <lineage>
        <taxon>Bacteria</taxon>
        <taxon>Bacillati</taxon>
        <taxon>Actinomycetota</taxon>
        <taxon>Coriobacteriia</taxon>
        <taxon>Coriobacteriales</taxon>
        <taxon>Atopobiaceae</taxon>
        <taxon>Olsenella</taxon>
    </lineage>
</organism>
<keyword evidence="1" id="KW-0812">Transmembrane</keyword>
<feature type="transmembrane region" description="Helical" evidence="1">
    <location>
        <begin position="230"/>
        <end position="250"/>
    </location>
</feature>
<dbReference type="OrthoDB" id="3190532at2"/>
<dbReference type="HOGENOM" id="CLU_086622_0_0_11"/>
<sequence>MAERTPSATSRPRRIPAVRLELRKLRRKHLPLVALALMALELVWLGYGWSGDAVSKGDWRAIYWQLPMLNAIFLPLLASIASSTVCDIESPGGMLKELLTLQSPRELFRAKWQAITLVLGLLVVAQTAASLALTSSLGFPSLPDAIAVAQYAVSTLAVSLLVATLVQALCLILQNQFLPLVVGVALSFLGLFSMYLPTAFARLVPSSYYALLSTVEMSSDAGRVAFASRAWPVADLAVIIILTVAIYGYAGRGFSRKEL</sequence>
<dbReference type="AlphaFoldDB" id="E1QZD5"/>